<evidence type="ECO:0000313" key="1">
    <source>
        <dbReference type="EMBL" id="CAI2161521.1"/>
    </source>
</evidence>
<dbReference type="OrthoDB" id="10437837at2759"/>
<keyword evidence="2" id="KW-1185">Reference proteome</keyword>
<reference evidence="1" key="1">
    <citation type="submission" date="2022-08" db="EMBL/GenBank/DDBJ databases">
        <authorList>
            <person name="Kallberg Y."/>
            <person name="Tangrot J."/>
            <person name="Rosling A."/>
        </authorList>
    </citation>
    <scope>NUCLEOTIDE SEQUENCE</scope>
    <source>
        <strain evidence="1">Wild A</strain>
    </source>
</reference>
<organism evidence="1 2">
    <name type="scientific">Funneliformis geosporum</name>
    <dbReference type="NCBI Taxonomy" id="1117311"/>
    <lineage>
        <taxon>Eukaryota</taxon>
        <taxon>Fungi</taxon>
        <taxon>Fungi incertae sedis</taxon>
        <taxon>Mucoromycota</taxon>
        <taxon>Glomeromycotina</taxon>
        <taxon>Glomeromycetes</taxon>
        <taxon>Glomerales</taxon>
        <taxon>Glomeraceae</taxon>
        <taxon>Funneliformis</taxon>
    </lineage>
</organism>
<proteinExistence type="predicted"/>
<evidence type="ECO:0000313" key="2">
    <source>
        <dbReference type="Proteomes" id="UP001153678"/>
    </source>
</evidence>
<sequence length="100" mass="11269">MSLKNNAMFDDFYKNPQKMSSLSFEELTKLADLAVIPNPNNKSPSFITSNKTVTEKTILNNVPLEKLMNFISSTQNFNVANDPSYLFFGKIGDASIKHNF</sequence>
<accession>A0A9W4WH79</accession>
<gene>
    <name evidence="1" type="ORF">FWILDA_LOCUS93</name>
</gene>
<dbReference type="AlphaFoldDB" id="A0A9W4WH79"/>
<name>A0A9W4WH79_9GLOM</name>
<dbReference type="EMBL" id="CAMKVN010000006">
    <property type="protein sequence ID" value="CAI2161521.1"/>
    <property type="molecule type" value="Genomic_DNA"/>
</dbReference>
<comment type="caution">
    <text evidence="1">The sequence shown here is derived from an EMBL/GenBank/DDBJ whole genome shotgun (WGS) entry which is preliminary data.</text>
</comment>
<protein>
    <submittedName>
        <fullName evidence="1">16687_t:CDS:1</fullName>
    </submittedName>
</protein>
<dbReference type="Proteomes" id="UP001153678">
    <property type="component" value="Unassembled WGS sequence"/>
</dbReference>